<feature type="repeat" description="WD" evidence="7">
    <location>
        <begin position="602"/>
        <end position="634"/>
    </location>
</feature>
<protein>
    <recommendedName>
        <fullName evidence="11">Anaphase-promoting complex subunit 4 WD40 domain-containing protein</fullName>
    </recommendedName>
</protein>
<name>A0A4S4LNE9_9AGAM</name>
<evidence type="ECO:0000256" key="8">
    <source>
        <dbReference type="SAM" id="Phobius"/>
    </source>
</evidence>
<evidence type="ECO:0000256" key="4">
    <source>
        <dbReference type="ARBA" id="ARBA00022737"/>
    </source>
</evidence>
<evidence type="ECO:0000256" key="2">
    <source>
        <dbReference type="ARBA" id="ARBA00022574"/>
    </source>
</evidence>
<evidence type="ECO:0000256" key="7">
    <source>
        <dbReference type="PROSITE-ProRule" id="PRU00221"/>
    </source>
</evidence>
<feature type="transmembrane region" description="Helical" evidence="8">
    <location>
        <begin position="207"/>
        <end position="227"/>
    </location>
</feature>
<evidence type="ECO:0000256" key="3">
    <source>
        <dbReference type="ARBA" id="ARBA00022692"/>
    </source>
</evidence>
<dbReference type="PROSITE" id="PS50082">
    <property type="entry name" value="WD_REPEATS_2"/>
    <property type="match status" value="2"/>
</dbReference>
<dbReference type="InterPro" id="IPR002293">
    <property type="entry name" value="AA/rel_permease1"/>
</dbReference>
<comment type="caution">
    <text evidence="9">The sequence shown here is derived from an EMBL/GenBank/DDBJ whole genome shotgun (WGS) entry which is preliminary data.</text>
</comment>
<dbReference type="InterPro" id="IPR001680">
    <property type="entry name" value="WD40_rpt"/>
</dbReference>
<keyword evidence="10" id="KW-1185">Reference proteome</keyword>
<evidence type="ECO:0000256" key="5">
    <source>
        <dbReference type="ARBA" id="ARBA00022989"/>
    </source>
</evidence>
<dbReference type="Gene3D" id="2.130.10.10">
    <property type="entry name" value="YVTN repeat-like/Quinoprotein amine dehydrogenase"/>
    <property type="match status" value="1"/>
</dbReference>
<keyword evidence="5 8" id="KW-1133">Transmembrane helix</keyword>
<evidence type="ECO:0000313" key="9">
    <source>
        <dbReference type="EMBL" id="THH13001.1"/>
    </source>
</evidence>
<dbReference type="AlphaFoldDB" id="A0A4S4LNE9"/>
<feature type="transmembrane region" description="Helical" evidence="8">
    <location>
        <begin position="69"/>
        <end position="89"/>
    </location>
</feature>
<dbReference type="SUPFAM" id="SSF50978">
    <property type="entry name" value="WD40 repeat-like"/>
    <property type="match status" value="1"/>
</dbReference>
<feature type="transmembrane region" description="Helical" evidence="8">
    <location>
        <begin position="101"/>
        <end position="125"/>
    </location>
</feature>
<feature type="transmembrane region" description="Helical" evidence="8">
    <location>
        <begin position="287"/>
        <end position="310"/>
    </location>
</feature>
<dbReference type="GO" id="GO:0016020">
    <property type="term" value="C:membrane"/>
    <property type="evidence" value="ECO:0007669"/>
    <property type="project" value="UniProtKB-SubCell"/>
</dbReference>
<reference evidence="9 10" key="1">
    <citation type="submission" date="2019-02" db="EMBL/GenBank/DDBJ databases">
        <title>Genome sequencing of the rare red list fungi Bondarzewia mesenterica.</title>
        <authorList>
            <person name="Buettner E."/>
            <person name="Kellner H."/>
        </authorList>
    </citation>
    <scope>NUCLEOTIDE SEQUENCE [LARGE SCALE GENOMIC DNA]</scope>
    <source>
        <strain evidence="9 10">DSM 108281</strain>
    </source>
</reference>
<dbReference type="InterPro" id="IPR036322">
    <property type="entry name" value="WD40_repeat_dom_sf"/>
</dbReference>
<evidence type="ECO:0000313" key="10">
    <source>
        <dbReference type="Proteomes" id="UP000310158"/>
    </source>
</evidence>
<dbReference type="OrthoDB" id="10262475at2759"/>
<keyword evidence="2 7" id="KW-0853">WD repeat</keyword>
<dbReference type="Gene3D" id="1.20.1740.10">
    <property type="entry name" value="Amino acid/polyamine transporter I"/>
    <property type="match status" value="1"/>
</dbReference>
<evidence type="ECO:0008006" key="11">
    <source>
        <dbReference type="Google" id="ProtNLM"/>
    </source>
</evidence>
<comment type="subcellular location">
    <subcellularLocation>
        <location evidence="1">Membrane</location>
        <topology evidence="1">Multi-pass membrane protein</topology>
    </subcellularLocation>
</comment>
<evidence type="ECO:0000256" key="6">
    <source>
        <dbReference type="ARBA" id="ARBA00023136"/>
    </source>
</evidence>
<keyword evidence="4" id="KW-0677">Repeat</keyword>
<feature type="transmembrane region" description="Helical" evidence="8">
    <location>
        <begin position="146"/>
        <end position="165"/>
    </location>
</feature>
<dbReference type="Pfam" id="PF13520">
    <property type="entry name" value="AA_permease_2"/>
    <property type="match status" value="3"/>
</dbReference>
<dbReference type="Pfam" id="PF00400">
    <property type="entry name" value="WD40"/>
    <property type="match status" value="3"/>
</dbReference>
<accession>A0A4S4LNE9</accession>
<dbReference type="InterPro" id="IPR015943">
    <property type="entry name" value="WD40/YVTN_repeat-like_dom_sf"/>
</dbReference>
<keyword evidence="6 8" id="KW-0472">Membrane</keyword>
<evidence type="ECO:0000256" key="1">
    <source>
        <dbReference type="ARBA" id="ARBA00004141"/>
    </source>
</evidence>
<organism evidence="9 10">
    <name type="scientific">Bondarzewia mesenterica</name>
    <dbReference type="NCBI Taxonomy" id="1095465"/>
    <lineage>
        <taxon>Eukaryota</taxon>
        <taxon>Fungi</taxon>
        <taxon>Dikarya</taxon>
        <taxon>Basidiomycota</taxon>
        <taxon>Agaricomycotina</taxon>
        <taxon>Agaricomycetes</taxon>
        <taxon>Russulales</taxon>
        <taxon>Bondarzewiaceae</taxon>
        <taxon>Bondarzewia</taxon>
    </lineage>
</organism>
<dbReference type="SMART" id="SM00320">
    <property type="entry name" value="WD40"/>
    <property type="match status" value="4"/>
</dbReference>
<gene>
    <name evidence="9" type="ORF">EW146_g7170</name>
</gene>
<proteinExistence type="predicted"/>
<dbReference type="GO" id="GO:0022857">
    <property type="term" value="F:transmembrane transporter activity"/>
    <property type="evidence" value="ECO:0007669"/>
    <property type="project" value="InterPro"/>
</dbReference>
<dbReference type="Proteomes" id="UP000310158">
    <property type="component" value="Unassembled WGS sequence"/>
</dbReference>
<keyword evidence="3 8" id="KW-0812">Transmembrane</keyword>
<feature type="repeat" description="WD" evidence="7">
    <location>
        <begin position="760"/>
        <end position="801"/>
    </location>
</feature>
<dbReference type="PROSITE" id="PS50294">
    <property type="entry name" value="WD_REPEATS_REGION"/>
    <property type="match status" value="2"/>
</dbReference>
<sequence length="871" mass="96068">MVMFFNSSKNSEDIADAITSVVVPESAKEEYAAADAKGSQDEVDNSVQELNPGELTFDEDTAGGMGRHLGVFSCTLLIVGRIIGTGIFSTPSSILGSVGSVGASLMLWVLGFVLSFCGLFIWLEYGTIFPRSGGEKVYLEAVYQKPKYLATVVFAMVAILLGFTASGPRLPLEKITDFLSIHYVSVYWLPLDMKQAVGRNAVSHLEALSVFKIVILLFVVITGWVVLSGRTHIEDPHANFRDAFEGSSHSSNDYATATFKVLNAYAGWSNVNYVLNDVKNPVRTLKIAGPLGLGVVSVLYMLANVAYFAAATKAEILKSGVTVAALFFKNVFGVKAEKALSVFVALRIPFPHAGMSSLSYVPSTPMAVHSLDQHLQTFAASRVNQELAKEGVPLPFGNRFWASNWPTGKSPLPGLIIHLIPSVIVIIAPPPSVAYPFILDIEGYPQQVINFFIVISVPGSVLSQMDKTGYPPTLQSLVAVGGVFPRCISLPKVQYLVTIVVFAPLHLQNVCAFVDQIELSSPPFDSVSSVRFSPSNPNHLLVSSWDTTVRFYDIAANEQKSKFDHRAAALAVTFSDASHAFSGGLDTSVRELELETEKIHNIGQHADSISSMNYSRDLNTLITGSWDRTVRFWDPRAPTPQTSSHEQPERVYFMDLVNYHLVVAMASRLFHIYDIRKMNKPDQERESSLKYMTRALACMSNGQEAQLDGLVWSCYRCWMTRTGYATASVEGRIAVEYFDPSPEVQDKKYAFKCHRQTIEDVDHVWPVNSLAFHPIYNTFASAGSDGTVSIWDHKVKKRLRQYPRYHSAIPSIAFNCDGTKLAVGVSYTWDSGEEGAKTADRPSVYVRTVGEEVKVRFFLVSRSLVLFQYAD</sequence>
<dbReference type="PANTHER" id="PTHR10971">
    <property type="entry name" value="MRNA EXPORT FACTOR AND BUB3"/>
    <property type="match status" value="1"/>
</dbReference>
<dbReference type="EMBL" id="SGPL01000395">
    <property type="protein sequence ID" value="THH13001.1"/>
    <property type="molecule type" value="Genomic_DNA"/>
</dbReference>